<proteinExistence type="predicted"/>
<feature type="compositionally biased region" description="Low complexity" evidence="1">
    <location>
        <begin position="309"/>
        <end position="320"/>
    </location>
</feature>
<protein>
    <submittedName>
        <fullName evidence="2">Uncharacterized protein</fullName>
    </submittedName>
</protein>
<feature type="region of interest" description="Disordered" evidence="1">
    <location>
        <begin position="199"/>
        <end position="223"/>
    </location>
</feature>
<gene>
    <name evidence="2" type="ORF">ZT3D7_G1470</name>
</gene>
<evidence type="ECO:0000313" key="3">
    <source>
        <dbReference type="Proteomes" id="UP000215127"/>
    </source>
</evidence>
<feature type="compositionally biased region" description="Acidic residues" evidence="1">
    <location>
        <begin position="333"/>
        <end position="350"/>
    </location>
</feature>
<dbReference type="Proteomes" id="UP000215127">
    <property type="component" value="Chromosome 1"/>
</dbReference>
<keyword evidence="3" id="KW-1185">Reference proteome</keyword>
<accession>A0A1X7RFY7</accession>
<name>A0A1X7RFY7_ZYMT9</name>
<dbReference type="AlphaFoldDB" id="A0A1X7RFY7"/>
<evidence type="ECO:0000313" key="2">
    <source>
        <dbReference type="EMBL" id="SMQ46324.1"/>
    </source>
</evidence>
<feature type="region of interest" description="Disordered" evidence="1">
    <location>
        <begin position="38"/>
        <end position="83"/>
    </location>
</feature>
<sequence length="482" mass="53316">MSLTLILTPEEFDALPPAIREKHFSSLERLRIARDAASSKRKRHFSKPAREPCRPSRPSTDMVRPSTSHSFGTSSSGLSSMQRFSAPRSAVELNVDEALRFRALPEKVKRAHFSHEELVLLTGSSERVLGLTTTNSSRCVSVESNRITTSFNDSIRGMTMEKDWSDRELELLDDMRYESDTASTDDAFRLGDCNKRKASITPPVESAAPPPLIAPERQTQPREKSYSRRMITSMLAPLPLPPPRLMPIMPPVPAIRISDDRPTSLTPSAPKHYTDSNARSQLRECIMSPEKFDEALEFGFPIQATGAKRSMSSSSRPGRSVESEVGELSLSDSTDDSESRSEEDEGDSDDYHDGPATPTAGSESYQSTFVRHNTSIDSGVALPIHLTDSHDNSFRDVTPTAPVNREMTLKLSLTRSDLRAPEEMLYSLSRKAVSGVELAEDPLALNPLPVCEDHTGAKGAFAVSDKSKKMSLGKVWKSMLRY</sequence>
<reference evidence="2 3" key="1">
    <citation type="submission" date="2016-06" db="EMBL/GenBank/DDBJ databases">
        <authorList>
            <person name="Kjaerup R.B."/>
            <person name="Dalgaard T.S."/>
            <person name="Juul-Madsen H.R."/>
        </authorList>
    </citation>
    <scope>NUCLEOTIDE SEQUENCE [LARGE SCALE GENOMIC DNA]</scope>
</reference>
<evidence type="ECO:0000256" key="1">
    <source>
        <dbReference type="SAM" id="MobiDB-lite"/>
    </source>
</evidence>
<organism evidence="2 3">
    <name type="scientific">Zymoseptoria tritici (strain ST99CH_3D7)</name>
    <dbReference type="NCBI Taxonomy" id="1276538"/>
    <lineage>
        <taxon>Eukaryota</taxon>
        <taxon>Fungi</taxon>
        <taxon>Dikarya</taxon>
        <taxon>Ascomycota</taxon>
        <taxon>Pezizomycotina</taxon>
        <taxon>Dothideomycetes</taxon>
        <taxon>Dothideomycetidae</taxon>
        <taxon>Mycosphaerellales</taxon>
        <taxon>Mycosphaerellaceae</taxon>
        <taxon>Zymoseptoria</taxon>
    </lineage>
</organism>
<feature type="region of interest" description="Disordered" evidence="1">
    <location>
        <begin position="254"/>
        <end position="277"/>
    </location>
</feature>
<feature type="region of interest" description="Disordered" evidence="1">
    <location>
        <begin position="306"/>
        <end position="365"/>
    </location>
</feature>
<dbReference type="EMBL" id="LT853692">
    <property type="protein sequence ID" value="SMQ46324.1"/>
    <property type="molecule type" value="Genomic_DNA"/>
</dbReference>
<feature type="compositionally biased region" description="Low complexity" evidence="1">
    <location>
        <begin position="66"/>
        <end position="80"/>
    </location>
</feature>